<accession>A0A9Q1ILN0</accession>
<reference evidence="3" key="1">
    <citation type="journal article" date="2023" name="Science">
        <title>Genome structures resolve the early diversification of teleost fishes.</title>
        <authorList>
            <person name="Parey E."/>
            <person name="Louis A."/>
            <person name="Montfort J."/>
            <person name="Bouchez O."/>
            <person name="Roques C."/>
            <person name="Iampietro C."/>
            <person name="Lluch J."/>
            <person name="Castinel A."/>
            <person name="Donnadieu C."/>
            <person name="Desvignes T."/>
            <person name="Floi Bucao C."/>
            <person name="Jouanno E."/>
            <person name="Wen M."/>
            <person name="Mejri S."/>
            <person name="Dirks R."/>
            <person name="Jansen H."/>
            <person name="Henkel C."/>
            <person name="Chen W.J."/>
            <person name="Zahm M."/>
            <person name="Cabau C."/>
            <person name="Klopp C."/>
            <person name="Thompson A.W."/>
            <person name="Robinson-Rechavi M."/>
            <person name="Braasch I."/>
            <person name="Lecointre G."/>
            <person name="Bobe J."/>
            <person name="Postlethwait J.H."/>
            <person name="Berthelot C."/>
            <person name="Roest Crollius H."/>
            <person name="Guiguen Y."/>
        </authorList>
    </citation>
    <scope>NUCLEOTIDE SEQUENCE</scope>
    <source>
        <strain evidence="3">WJC10195</strain>
    </source>
</reference>
<feature type="region of interest" description="Disordered" evidence="2">
    <location>
        <begin position="161"/>
        <end position="184"/>
    </location>
</feature>
<organism evidence="3 4">
    <name type="scientific">Synaphobranchus kaupii</name>
    <name type="common">Kaup's arrowtooth eel</name>
    <dbReference type="NCBI Taxonomy" id="118154"/>
    <lineage>
        <taxon>Eukaryota</taxon>
        <taxon>Metazoa</taxon>
        <taxon>Chordata</taxon>
        <taxon>Craniata</taxon>
        <taxon>Vertebrata</taxon>
        <taxon>Euteleostomi</taxon>
        <taxon>Actinopterygii</taxon>
        <taxon>Neopterygii</taxon>
        <taxon>Teleostei</taxon>
        <taxon>Anguilliformes</taxon>
        <taxon>Synaphobranchidae</taxon>
        <taxon>Synaphobranchus</taxon>
    </lineage>
</organism>
<evidence type="ECO:0000313" key="3">
    <source>
        <dbReference type="EMBL" id="KAJ8346492.1"/>
    </source>
</evidence>
<feature type="compositionally biased region" description="Basic and acidic residues" evidence="2">
    <location>
        <begin position="161"/>
        <end position="176"/>
    </location>
</feature>
<sequence>MSVCLNQASDTEGTLPLLEQITLSEFISQLIQLSDQDRDELQQHSAEECEAEVLSRSNERLNSEVQDLRLSLKRASDALEEHSSKLDECEPSQGAATSLLFCGNAQELPTSRPNPQTRASFAGLLHDRSKGEEYSASEDETEYYGNGSCDSRRSLSRLLDAHSRHESRGRSTERRHLTCRLTPV</sequence>
<dbReference type="Proteomes" id="UP001152622">
    <property type="component" value="Chromosome 11"/>
</dbReference>
<feature type="region of interest" description="Disordered" evidence="2">
    <location>
        <begin position="129"/>
        <end position="148"/>
    </location>
</feature>
<dbReference type="EMBL" id="JAINUF010000011">
    <property type="protein sequence ID" value="KAJ8346492.1"/>
    <property type="molecule type" value="Genomic_DNA"/>
</dbReference>
<keyword evidence="4" id="KW-1185">Reference proteome</keyword>
<proteinExistence type="predicted"/>
<feature type="coiled-coil region" evidence="1">
    <location>
        <begin position="51"/>
        <end position="85"/>
    </location>
</feature>
<keyword evidence="1" id="KW-0175">Coiled coil</keyword>
<evidence type="ECO:0000313" key="4">
    <source>
        <dbReference type="Proteomes" id="UP001152622"/>
    </source>
</evidence>
<comment type="caution">
    <text evidence="3">The sequence shown here is derived from an EMBL/GenBank/DDBJ whole genome shotgun (WGS) entry which is preliminary data.</text>
</comment>
<evidence type="ECO:0000256" key="1">
    <source>
        <dbReference type="SAM" id="Coils"/>
    </source>
</evidence>
<evidence type="ECO:0000256" key="2">
    <source>
        <dbReference type="SAM" id="MobiDB-lite"/>
    </source>
</evidence>
<name>A0A9Q1ILN0_SYNKA</name>
<protein>
    <submittedName>
        <fullName evidence="3">Uncharacterized protein</fullName>
    </submittedName>
</protein>
<dbReference type="AlphaFoldDB" id="A0A9Q1ILN0"/>
<gene>
    <name evidence="3" type="ORF">SKAU_G00278930</name>
</gene>